<dbReference type="InterPro" id="IPR006696">
    <property type="entry name" value="DUF423"/>
</dbReference>
<gene>
    <name evidence="6" type="ORF">DA69_06340</name>
</gene>
<dbReference type="PANTHER" id="PTHR43461">
    <property type="entry name" value="TRANSMEMBRANE PROTEIN 256"/>
    <property type="match status" value="1"/>
</dbReference>
<dbReference type="KEGG" id="bne:DA69_06340"/>
<accession>A0A172Y5A0</accession>
<protein>
    <submittedName>
        <fullName evidence="6">Uncharacterized protein</fullName>
    </submittedName>
</protein>
<dbReference type="STRING" id="588932.DA69_06340"/>
<sequence>MSPDRNLLVFAGFNGAMAVALGAFAAHGAAPAVKTLLTTGGQYQMVHAVLAVALALWRGGGRLARLAGWLASAGGLIFCLALAMIGLLSLPVMGAVAPIGGVMMIAGWCLVVAAALKSAPNNA</sequence>
<name>A0A172Y5A0_9CAUL</name>
<dbReference type="Pfam" id="PF04241">
    <property type="entry name" value="DUF423"/>
    <property type="match status" value="1"/>
</dbReference>
<evidence type="ECO:0000256" key="2">
    <source>
        <dbReference type="ARBA" id="ARBA00009694"/>
    </source>
</evidence>
<proteinExistence type="inferred from homology"/>
<dbReference type="OrthoDB" id="7173378at2"/>
<reference evidence="6 7" key="1">
    <citation type="journal article" date="2014" name="Genome Announc.">
        <title>Genome Sequence of a Promising Hydrogen-Producing Facultative Anaerobic Bacterium, Brevundimonas naejangsanensis Strain B1.</title>
        <authorList>
            <person name="Su H."/>
            <person name="Zhang T."/>
            <person name="Bao M."/>
            <person name="Jiang Y."/>
            <person name="Wang Y."/>
            <person name="Tan T."/>
        </authorList>
    </citation>
    <scope>NUCLEOTIDE SEQUENCE [LARGE SCALE GENOMIC DNA]</scope>
    <source>
        <strain evidence="6 7">B1</strain>
    </source>
</reference>
<comment type="similarity">
    <text evidence="2">Belongs to the UPF0382 family.</text>
</comment>
<dbReference type="GO" id="GO:0005886">
    <property type="term" value="C:plasma membrane"/>
    <property type="evidence" value="ECO:0007669"/>
    <property type="project" value="TreeGrafter"/>
</dbReference>
<dbReference type="AlphaFoldDB" id="A0A172Y5A0"/>
<evidence type="ECO:0000313" key="6">
    <source>
        <dbReference type="EMBL" id="ANF54390.1"/>
    </source>
</evidence>
<keyword evidence="3" id="KW-0812">Transmembrane</keyword>
<organism evidence="6 7">
    <name type="scientific">Brevundimonas naejangsanensis</name>
    <dbReference type="NCBI Taxonomy" id="588932"/>
    <lineage>
        <taxon>Bacteria</taxon>
        <taxon>Pseudomonadati</taxon>
        <taxon>Pseudomonadota</taxon>
        <taxon>Alphaproteobacteria</taxon>
        <taxon>Caulobacterales</taxon>
        <taxon>Caulobacteraceae</taxon>
        <taxon>Brevundimonas</taxon>
    </lineage>
</organism>
<keyword evidence="7" id="KW-1185">Reference proteome</keyword>
<dbReference type="eggNOG" id="COG2363">
    <property type="taxonomic scope" value="Bacteria"/>
</dbReference>
<dbReference type="EMBL" id="CP015614">
    <property type="protein sequence ID" value="ANF54390.1"/>
    <property type="molecule type" value="Genomic_DNA"/>
</dbReference>
<evidence type="ECO:0000256" key="5">
    <source>
        <dbReference type="ARBA" id="ARBA00023136"/>
    </source>
</evidence>
<dbReference type="Proteomes" id="UP000077603">
    <property type="component" value="Chromosome"/>
</dbReference>
<evidence type="ECO:0000256" key="1">
    <source>
        <dbReference type="ARBA" id="ARBA00004141"/>
    </source>
</evidence>
<dbReference type="PANTHER" id="PTHR43461:SF1">
    <property type="entry name" value="TRANSMEMBRANE PROTEIN 256"/>
    <property type="match status" value="1"/>
</dbReference>
<dbReference type="RefSeq" id="WP_025976794.1">
    <property type="nucleotide sequence ID" value="NZ_CP015614.1"/>
</dbReference>
<keyword evidence="5" id="KW-0472">Membrane</keyword>
<evidence type="ECO:0000313" key="7">
    <source>
        <dbReference type="Proteomes" id="UP000077603"/>
    </source>
</evidence>
<keyword evidence="4" id="KW-1133">Transmembrane helix</keyword>
<evidence type="ECO:0000256" key="4">
    <source>
        <dbReference type="ARBA" id="ARBA00022989"/>
    </source>
</evidence>
<evidence type="ECO:0000256" key="3">
    <source>
        <dbReference type="ARBA" id="ARBA00022692"/>
    </source>
</evidence>
<comment type="subcellular location">
    <subcellularLocation>
        <location evidence="1">Membrane</location>
        <topology evidence="1">Multi-pass membrane protein</topology>
    </subcellularLocation>
</comment>